<proteinExistence type="predicted"/>
<feature type="transmembrane region" description="Helical" evidence="2">
    <location>
        <begin position="294"/>
        <end position="316"/>
    </location>
</feature>
<feature type="transmembrane region" description="Helical" evidence="2">
    <location>
        <begin position="74"/>
        <end position="91"/>
    </location>
</feature>
<dbReference type="EMBL" id="CAATHM010000003">
    <property type="protein sequence ID" value="VNQ12326.1"/>
    <property type="molecule type" value="Genomic_DNA"/>
</dbReference>
<keyword evidence="2" id="KW-0472">Membrane</keyword>
<evidence type="ECO:0000313" key="4">
    <source>
        <dbReference type="EMBL" id="VNQ12326.1"/>
    </source>
</evidence>
<dbReference type="CDD" id="cd17339">
    <property type="entry name" value="MFS_NIMT_CynX_like"/>
    <property type="match status" value="1"/>
</dbReference>
<feature type="transmembrane region" description="Helical" evidence="2">
    <location>
        <begin position="126"/>
        <end position="149"/>
    </location>
</feature>
<evidence type="ECO:0000256" key="2">
    <source>
        <dbReference type="SAM" id="Phobius"/>
    </source>
</evidence>
<name>A0A6G2DL64_STREE</name>
<feature type="transmembrane region" description="Helical" evidence="2">
    <location>
        <begin position="360"/>
        <end position="381"/>
    </location>
</feature>
<dbReference type="AlphaFoldDB" id="A0A6G2DL64"/>
<dbReference type="EMBL" id="WNIB01000048">
    <property type="protein sequence ID" value="MTV90518.1"/>
    <property type="molecule type" value="Genomic_DNA"/>
</dbReference>
<dbReference type="Gene3D" id="1.20.1250.20">
    <property type="entry name" value="MFS general substrate transporter like domains"/>
    <property type="match status" value="2"/>
</dbReference>
<comment type="subcellular location">
    <subcellularLocation>
        <location evidence="1">Cell membrane</location>
        <topology evidence="1">Multi-pass membrane protein</topology>
    </subcellularLocation>
</comment>
<dbReference type="GO" id="GO:0022857">
    <property type="term" value="F:transmembrane transporter activity"/>
    <property type="evidence" value="ECO:0007669"/>
    <property type="project" value="InterPro"/>
</dbReference>
<dbReference type="Pfam" id="PF07690">
    <property type="entry name" value="MFS_1"/>
    <property type="match status" value="1"/>
</dbReference>
<feature type="transmembrane region" description="Helical" evidence="2">
    <location>
        <begin position="244"/>
        <end position="263"/>
    </location>
</feature>
<dbReference type="InterPro" id="IPR036259">
    <property type="entry name" value="MFS_trans_sf"/>
</dbReference>
<sequence>MKKQSLFFVPGIILIGVSLRTPFTVLPIILGNISQGLEVEVSSLGVLTSLPLLMFTLFSPFSTQLAQKIGLEHLFTYSLFLLTIGSLIRLINLPLLYLGTLMVGASVAVINVLLPSLIQANQPKKIGFLTTLYVTSMGIATALASYLAVPITQASSWKGLILLLTLLCLATFLVWLPNHRYNHRLAPQTKQKSQIKVMRNKQVWAIIIFSGFQSLIFYTVMTWLPTMSIHAGLSSHEAGLLTSILSLISIPFSMTIPSLTTSLSTRNRQLMLTLVSLAGVVGISMLFFPINNFIYWLAIHLLIGTATSALFPYLMVNFSLKTSAPEKTAQLSGLSQTGGYILAAFGPTLFGYSFDLFHSWVPSVAALLLIDILMTVALFTVDRADKIL</sequence>
<feature type="transmembrane region" description="Helical" evidence="2">
    <location>
        <begin position="97"/>
        <end position="114"/>
    </location>
</feature>
<reference evidence="3 5" key="2">
    <citation type="submission" date="2019-11" db="EMBL/GenBank/DDBJ databases">
        <title>Growth characteristics of pneumococcus vary with the chemical composition of the capsule and with environmental conditions.</title>
        <authorList>
            <person name="Tothpal A."/>
            <person name="Desobry K."/>
            <person name="Joshi S."/>
            <person name="Wyllie A.L."/>
            <person name="Weinberger D.M."/>
        </authorList>
    </citation>
    <scope>NUCLEOTIDE SEQUENCE [LARGE SCALE GENOMIC DNA]</scope>
    <source>
        <strain evidence="3">Pnumococcus15C</strain>
        <strain evidence="5">pnumococcus15C</strain>
    </source>
</reference>
<dbReference type="SUPFAM" id="SSF103473">
    <property type="entry name" value="MFS general substrate transporter"/>
    <property type="match status" value="1"/>
</dbReference>
<gene>
    <name evidence="4" type="primary">cynX</name>
    <name evidence="3" type="ORF">GM544_08545</name>
    <name evidence="4" type="ORF">SAMEA3172911_00666</name>
</gene>
<reference evidence="4" key="1">
    <citation type="submission" date="2019-04" db="EMBL/GenBank/DDBJ databases">
        <authorList>
            <consortium name="Pathogen Informatics"/>
        </authorList>
    </citation>
    <scope>NUCLEOTIDE SEQUENCE</scope>
    <source>
        <strain evidence="4">GPSC112</strain>
    </source>
</reference>
<dbReference type="GO" id="GO:0005886">
    <property type="term" value="C:plasma membrane"/>
    <property type="evidence" value="ECO:0007669"/>
    <property type="project" value="UniProtKB-SubCell"/>
</dbReference>
<feature type="transmembrane region" description="Helical" evidence="2">
    <location>
        <begin position="155"/>
        <end position="176"/>
    </location>
</feature>
<dbReference type="InterPro" id="IPR052524">
    <property type="entry name" value="MFS_Cyanate_Porter"/>
</dbReference>
<dbReference type="PANTHER" id="PTHR23523">
    <property type="match status" value="1"/>
</dbReference>
<feature type="transmembrane region" description="Helical" evidence="2">
    <location>
        <begin position="270"/>
        <end position="288"/>
    </location>
</feature>
<dbReference type="InterPro" id="IPR011701">
    <property type="entry name" value="MFS"/>
</dbReference>
<keyword evidence="2" id="KW-0812">Transmembrane</keyword>
<protein>
    <submittedName>
        <fullName evidence="4">Cyanate permease</fullName>
    </submittedName>
    <submittedName>
        <fullName evidence="3">MFS transporter</fullName>
    </submittedName>
</protein>
<accession>A0A6G2DL64</accession>
<feature type="transmembrane region" description="Helical" evidence="2">
    <location>
        <begin position="7"/>
        <end position="29"/>
    </location>
</feature>
<dbReference type="Proteomes" id="UP000476212">
    <property type="component" value="Unassembled WGS sequence"/>
</dbReference>
<dbReference type="PANTHER" id="PTHR23523:SF2">
    <property type="entry name" value="2-NITROIMIDAZOLE TRANSPORTER"/>
    <property type="match status" value="1"/>
</dbReference>
<feature type="transmembrane region" description="Helical" evidence="2">
    <location>
        <begin position="203"/>
        <end position="224"/>
    </location>
</feature>
<evidence type="ECO:0000313" key="3">
    <source>
        <dbReference type="EMBL" id="MTV90518.1"/>
    </source>
</evidence>
<evidence type="ECO:0000313" key="5">
    <source>
        <dbReference type="Proteomes" id="UP000476212"/>
    </source>
</evidence>
<dbReference type="RefSeq" id="WP_050255849.1">
    <property type="nucleotide sequence ID" value="NZ_CFFN01000007.1"/>
</dbReference>
<keyword evidence="2" id="KW-1133">Transmembrane helix</keyword>
<feature type="transmembrane region" description="Helical" evidence="2">
    <location>
        <begin position="41"/>
        <end position="62"/>
    </location>
</feature>
<evidence type="ECO:0000256" key="1">
    <source>
        <dbReference type="ARBA" id="ARBA00004651"/>
    </source>
</evidence>
<organism evidence="3 5">
    <name type="scientific">Streptococcus pneumoniae</name>
    <dbReference type="NCBI Taxonomy" id="1313"/>
    <lineage>
        <taxon>Bacteria</taxon>
        <taxon>Bacillati</taxon>
        <taxon>Bacillota</taxon>
        <taxon>Bacilli</taxon>
        <taxon>Lactobacillales</taxon>
        <taxon>Streptococcaceae</taxon>
        <taxon>Streptococcus</taxon>
    </lineage>
</organism>
<feature type="transmembrane region" description="Helical" evidence="2">
    <location>
        <begin position="337"/>
        <end position="354"/>
    </location>
</feature>